<dbReference type="InterPro" id="IPR027443">
    <property type="entry name" value="IPNS-like_sf"/>
</dbReference>
<keyword evidence="2" id="KW-1185">Reference proteome</keyword>
<dbReference type="Proteomes" id="UP000297716">
    <property type="component" value="Unassembled WGS sequence"/>
</dbReference>
<dbReference type="InterPro" id="IPR010856">
    <property type="entry name" value="Gig2-like"/>
</dbReference>
<sequence length="437" mass="48842">MPSILKTWPAWPEFGIPSKDNVQDPCFATAKAEVIAEYGEEALYQGWVKTCRNLQNTTKEIALLGSDVVPVFEMNSIIENGGLTNEQQSKLRQRGCCVVRGVLSEEEATTKYLDLKQYIIENRDRIMGWPVGSPSIFNLYNSSTQVSIRTHPNQIILQKALNSLYHDSTGETSSDPLSYTDAARVRPPGQEFLGLGPHIDAGSLCRWADKNYRNAYRQIFSGFPEKHDIYDLGARKEANQHMFPARAHSCVFRAFQGWTALTAASPSCGTLMLYPNVPDVIAYMLLRPFFAPPADESDVMDATKWTFDPASDYFPGTMVDQSQRLSVSSHPHLRLPDCMTYIPKINPGDTVWWHTDMCHAVDPVHNGMEDASVVYIPACPTTAINKDYVRRQLHNALIGLPPPDRIGVDLDERTLKGYKGFDEVSGEGKRALGFGFV</sequence>
<proteinExistence type="predicted"/>
<dbReference type="PANTHER" id="PTHR30613:SF1">
    <property type="entry name" value="DUF1479 DOMAIN PROTEIN (AFU_ORTHOLOGUE AFUA_5G09280)"/>
    <property type="match status" value="1"/>
</dbReference>
<comment type="caution">
    <text evidence="1">The sequence shown here is derived from an EMBL/GenBank/DDBJ whole genome shotgun (WGS) entry which is preliminary data.</text>
</comment>
<organism evidence="1 2">
    <name type="scientific">Xylaria hypoxylon</name>
    <dbReference type="NCBI Taxonomy" id="37992"/>
    <lineage>
        <taxon>Eukaryota</taxon>
        <taxon>Fungi</taxon>
        <taxon>Dikarya</taxon>
        <taxon>Ascomycota</taxon>
        <taxon>Pezizomycotina</taxon>
        <taxon>Sordariomycetes</taxon>
        <taxon>Xylariomycetidae</taxon>
        <taxon>Xylariales</taxon>
        <taxon>Xylariaceae</taxon>
        <taxon>Xylaria</taxon>
    </lineage>
</organism>
<gene>
    <name evidence="1" type="ORF">E0Z10_g9483</name>
</gene>
<dbReference type="Gene3D" id="2.60.120.330">
    <property type="entry name" value="B-lactam Antibiotic, Isopenicillin N Synthase, Chain"/>
    <property type="match status" value="1"/>
</dbReference>
<dbReference type="SUPFAM" id="SSF51197">
    <property type="entry name" value="Clavaminate synthase-like"/>
    <property type="match status" value="1"/>
</dbReference>
<dbReference type="Pfam" id="PF07350">
    <property type="entry name" value="Gig2-like"/>
    <property type="match status" value="1"/>
</dbReference>
<dbReference type="OrthoDB" id="8249012at2759"/>
<dbReference type="PANTHER" id="PTHR30613">
    <property type="entry name" value="UNCHARACTERIZED PROTEIN YBIU-RELATED"/>
    <property type="match status" value="1"/>
</dbReference>
<protein>
    <recommendedName>
        <fullName evidence="3">DUF1479 domain protein</fullName>
    </recommendedName>
</protein>
<evidence type="ECO:0000313" key="1">
    <source>
        <dbReference type="EMBL" id="TGJ79280.1"/>
    </source>
</evidence>
<dbReference type="EMBL" id="SKBN01000301">
    <property type="protein sequence ID" value="TGJ79280.1"/>
    <property type="molecule type" value="Genomic_DNA"/>
</dbReference>
<evidence type="ECO:0008006" key="3">
    <source>
        <dbReference type="Google" id="ProtNLM"/>
    </source>
</evidence>
<reference evidence="1 2" key="1">
    <citation type="submission" date="2019-03" db="EMBL/GenBank/DDBJ databases">
        <title>Draft genome sequence of Xylaria hypoxylon DSM 108379, a ubiquitous saprotrophic-parasitic fungi on hardwood.</title>
        <authorList>
            <person name="Buettner E."/>
            <person name="Leonhardt S."/>
            <person name="Gebauer A.M."/>
            <person name="Liers C."/>
            <person name="Hofrichter M."/>
            <person name="Kellner H."/>
        </authorList>
    </citation>
    <scope>NUCLEOTIDE SEQUENCE [LARGE SCALE GENOMIC DNA]</scope>
    <source>
        <strain evidence="1 2">DSM 108379</strain>
    </source>
</reference>
<dbReference type="STRING" id="37992.A0A4Z0YKB0"/>
<accession>A0A4Z0YKB0</accession>
<dbReference type="AlphaFoldDB" id="A0A4Z0YKB0"/>
<evidence type="ECO:0000313" key="2">
    <source>
        <dbReference type="Proteomes" id="UP000297716"/>
    </source>
</evidence>
<name>A0A4Z0YKB0_9PEZI</name>